<dbReference type="Proteomes" id="UP000809621">
    <property type="component" value="Unassembled WGS sequence"/>
</dbReference>
<dbReference type="SUPFAM" id="SSF54285">
    <property type="entry name" value="MoaD/ThiS"/>
    <property type="match status" value="1"/>
</dbReference>
<evidence type="ECO:0000313" key="1">
    <source>
        <dbReference type="EMBL" id="MBM7038619.1"/>
    </source>
</evidence>
<dbReference type="CDD" id="cd00565">
    <property type="entry name" value="Ubl_ThiS"/>
    <property type="match status" value="1"/>
</dbReference>
<keyword evidence="2" id="KW-1185">Reference proteome</keyword>
<organism evidence="1 2">
    <name type="scientific">Vibrio ulleungensis</name>
    <dbReference type="NCBI Taxonomy" id="2807619"/>
    <lineage>
        <taxon>Bacteria</taxon>
        <taxon>Pseudomonadati</taxon>
        <taxon>Pseudomonadota</taxon>
        <taxon>Gammaproteobacteria</taxon>
        <taxon>Vibrionales</taxon>
        <taxon>Vibrionaceae</taxon>
        <taxon>Vibrio</taxon>
    </lineage>
</organism>
<dbReference type="RefSeq" id="WP_205160051.1">
    <property type="nucleotide sequence ID" value="NZ_JAFEUM010000014.1"/>
</dbReference>
<dbReference type="PANTHER" id="PTHR34472">
    <property type="entry name" value="SULFUR CARRIER PROTEIN THIS"/>
    <property type="match status" value="1"/>
</dbReference>
<comment type="caution">
    <text evidence="1">The sequence shown here is derived from an EMBL/GenBank/DDBJ whole genome shotgun (WGS) entry which is preliminary data.</text>
</comment>
<dbReference type="InterPro" id="IPR010035">
    <property type="entry name" value="Thi_S"/>
</dbReference>
<name>A0ABS2HNJ3_9VIBR</name>
<dbReference type="InterPro" id="IPR016155">
    <property type="entry name" value="Mopterin_synth/thiamin_S_b"/>
</dbReference>
<dbReference type="InterPro" id="IPR012675">
    <property type="entry name" value="Beta-grasp_dom_sf"/>
</dbReference>
<dbReference type="InterPro" id="IPR003749">
    <property type="entry name" value="ThiS/MoaD-like"/>
</dbReference>
<gene>
    <name evidence="1" type="primary">thiS</name>
    <name evidence="1" type="ORF">JQC93_19770</name>
</gene>
<dbReference type="PANTHER" id="PTHR34472:SF1">
    <property type="entry name" value="SULFUR CARRIER PROTEIN THIS"/>
    <property type="match status" value="1"/>
</dbReference>
<dbReference type="Gene3D" id="3.10.20.30">
    <property type="match status" value="1"/>
</dbReference>
<dbReference type="EMBL" id="JAFEUM010000014">
    <property type="protein sequence ID" value="MBM7038619.1"/>
    <property type="molecule type" value="Genomic_DNA"/>
</dbReference>
<dbReference type="NCBIfam" id="TIGR01683">
    <property type="entry name" value="thiS"/>
    <property type="match status" value="1"/>
</dbReference>
<accession>A0ABS2HNJ3</accession>
<evidence type="ECO:0000313" key="2">
    <source>
        <dbReference type="Proteomes" id="UP000809621"/>
    </source>
</evidence>
<sequence>MKLRFNGEEVTFADRLCLDALVVRMNCETQHCAIAVNNRVIPQSQWNLTSLSDGDVVSVFNAIAGG</sequence>
<proteinExistence type="predicted"/>
<reference evidence="1 2" key="1">
    <citation type="submission" date="2021-02" db="EMBL/GenBank/DDBJ databases">
        <authorList>
            <person name="Park J.-S."/>
        </authorList>
    </citation>
    <scope>NUCLEOTIDE SEQUENCE [LARGE SCALE GENOMIC DNA]</scope>
    <source>
        <strain evidence="1 2">188UL20-2</strain>
    </source>
</reference>
<protein>
    <submittedName>
        <fullName evidence="1">Sulfur carrier protein ThiS</fullName>
    </submittedName>
</protein>
<dbReference type="Pfam" id="PF02597">
    <property type="entry name" value="ThiS"/>
    <property type="match status" value="1"/>
</dbReference>